<dbReference type="HOGENOM" id="CLU_2037988_0_0_1"/>
<name>M5FTC8_DACPD</name>
<dbReference type="Proteomes" id="UP000030653">
    <property type="component" value="Unassembled WGS sequence"/>
</dbReference>
<dbReference type="GeneID" id="63688670"/>
<gene>
    <name evidence="1" type="ORF">DACRYDRAFT_24244</name>
</gene>
<sequence>MAHQALTTALERLETSLEAAVAEAVGPVPVGAEELELEELDQQPTPPALPLSPADRENRIPVLHLPEREPSVSEPAQAEPESAQHMQLFDLQTLLRQEEEMDEASWLWSLGVQRALSEEEG</sequence>
<evidence type="ECO:0000313" key="1">
    <source>
        <dbReference type="EMBL" id="EJT98634.1"/>
    </source>
</evidence>
<dbReference type="RefSeq" id="XP_040625532.1">
    <property type="nucleotide sequence ID" value="XM_040773608.1"/>
</dbReference>
<accession>M5FTC8</accession>
<proteinExistence type="predicted"/>
<organism evidence="1 2">
    <name type="scientific">Dacryopinax primogenitus (strain DJM 731)</name>
    <name type="common">Brown rot fungus</name>
    <dbReference type="NCBI Taxonomy" id="1858805"/>
    <lineage>
        <taxon>Eukaryota</taxon>
        <taxon>Fungi</taxon>
        <taxon>Dikarya</taxon>
        <taxon>Basidiomycota</taxon>
        <taxon>Agaricomycotina</taxon>
        <taxon>Dacrymycetes</taxon>
        <taxon>Dacrymycetales</taxon>
        <taxon>Dacrymycetaceae</taxon>
        <taxon>Dacryopinax</taxon>
    </lineage>
</organism>
<keyword evidence="2" id="KW-1185">Reference proteome</keyword>
<reference evidence="1 2" key="1">
    <citation type="journal article" date="2012" name="Science">
        <title>The Paleozoic origin of enzymatic lignin decomposition reconstructed from 31 fungal genomes.</title>
        <authorList>
            <person name="Floudas D."/>
            <person name="Binder M."/>
            <person name="Riley R."/>
            <person name="Barry K."/>
            <person name="Blanchette R.A."/>
            <person name="Henrissat B."/>
            <person name="Martinez A.T."/>
            <person name="Otillar R."/>
            <person name="Spatafora J.W."/>
            <person name="Yadav J.S."/>
            <person name="Aerts A."/>
            <person name="Benoit I."/>
            <person name="Boyd A."/>
            <person name="Carlson A."/>
            <person name="Copeland A."/>
            <person name="Coutinho P.M."/>
            <person name="de Vries R.P."/>
            <person name="Ferreira P."/>
            <person name="Findley K."/>
            <person name="Foster B."/>
            <person name="Gaskell J."/>
            <person name="Glotzer D."/>
            <person name="Gorecki P."/>
            <person name="Heitman J."/>
            <person name="Hesse C."/>
            <person name="Hori C."/>
            <person name="Igarashi K."/>
            <person name="Jurgens J.A."/>
            <person name="Kallen N."/>
            <person name="Kersten P."/>
            <person name="Kohler A."/>
            <person name="Kuees U."/>
            <person name="Kumar T.K.A."/>
            <person name="Kuo A."/>
            <person name="LaButti K."/>
            <person name="Larrondo L.F."/>
            <person name="Lindquist E."/>
            <person name="Ling A."/>
            <person name="Lombard V."/>
            <person name="Lucas S."/>
            <person name="Lundell T."/>
            <person name="Martin R."/>
            <person name="McLaughlin D.J."/>
            <person name="Morgenstern I."/>
            <person name="Morin E."/>
            <person name="Murat C."/>
            <person name="Nagy L.G."/>
            <person name="Nolan M."/>
            <person name="Ohm R.A."/>
            <person name="Patyshakuliyeva A."/>
            <person name="Rokas A."/>
            <person name="Ruiz-Duenas F.J."/>
            <person name="Sabat G."/>
            <person name="Salamov A."/>
            <person name="Samejima M."/>
            <person name="Schmutz J."/>
            <person name="Slot J.C."/>
            <person name="St John F."/>
            <person name="Stenlid J."/>
            <person name="Sun H."/>
            <person name="Sun S."/>
            <person name="Syed K."/>
            <person name="Tsang A."/>
            <person name="Wiebenga A."/>
            <person name="Young D."/>
            <person name="Pisabarro A."/>
            <person name="Eastwood D.C."/>
            <person name="Martin F."/>
            <person name="Cullen D."/>
            <person name="Grigoriev I.V."/>
            <person name="Hibbett D.S."/>
        </authorList>
    </citation>
    <scope>NUCLEOTIDE SEQUENCE [LARGE SCALE GENOMIC DNA]</scope>
    <source>
        <strain evidence="1 2">DJM-731 SS1</strain>
    </source>
</reference>
<dbReference type="AlphaFoldDB" id="M5FTC8"/>
<evidence type="ECO:0000313" key="2">
    <source>
        <dbReference type="Proteomes" id="UP000030653"/>
    </source>
</evidence>
<dbReference type="EMBL" id="JH795872">
    <property type="protein sequence ID" value="EJT98634.1"/>
    <property type="molecule type" value="Genomic_DNA"/>
</dbReference>
<protein>
    <submittedName>
        <fullName evidence="1">Uncharacterized protein</fullName>
    </submittedName>
</protein>